<dbReference type="Pfam" id="PF17762">
    <property type="entry name" value="HTH_ParB"/>
    <property type="match status" value="1"/>
</dbReference>
<dbReference type="SUPFAM" id="SSF109709">
    <property type="entry name" value="KorB DNA-binding domain-like"/>
    <property type="match status" value="1"/>
</dbReference>
<dbReference type="Pfam" id="PF23552">
    <property type="entry name" value="ParB_C"/>
    <property type="match status" value="1"/>
</dbReference>
<dbReference type="InterPro" id="IPR041468">
    <property type="entry name" value="HTH_ParB/Spo0J"/>
</dbReference>
<dbReference type="InterPro" id="IPR050336">
    <property type="entry name" value="Chromosome_partition/occlusion"/>
</dbReference>
<dbReference type="GO" id="GO:0003677">
    <property type="term" value="F:DNA binding"/>
    <property type="evidence" value="ECO:0007669"/>
    <property type="project" value="UniProtKB-KW"/>
</dbReference>
<dbReference type="FunFam" id="3.90.1530.30:FF:000001">
    <property type="entry name" value="Chromosome partitioning protein ParB"/>
    <property type="match status" value="1"/>
</dbReference>
<evidence type="ECO:0000256" key="1">
    <source>
        <dbReference type="ARBA" id="ARBA00006295"/>
    </source>
</evidence>
<dbReference type="NCBIfam" id="TIGR00180">
    <property type="entry name" value="parB_part"/>
    <property type="match status" value="1"/>
</dbReference>
<sequence length="290" mass="31740">MDALLGSPASNVERNGDGELRNIPVEQIRQSPHQPRTVMDATALGELTDSIRAQGVIQPIVVRPLEGENNFELIAGERRWRAAQAAGLSDIPAVVRDVTDQSAIAIALIENIQREGLNPMEEAVALRRLIDEFHMTHQGAAEAVGKSRTAITNLLRLLDLNPDVGELLRQGALDMGHARALLGLDGALQSQAAREVVEKKLSARETERLVRVLKAGRTRKQDTDPALRDPDLRRLEQNLSERLGAEVQVQHGADGKGKLVIRYASLDQLDGIIAHVGSSDERLHGDHRDK</sequence>
<protein>
    <recommendedName>
        <fullName evidence="2">Probable chromosome-partitioning protein ParB</fullName>
    </recommendedName>
</protein>
<dbReference type="Pfam" id="PF02195">
    <property type="entry name" value="ParB_N"/>
    <property type="match status" value="1"/>
</dbReference>
<feature type="domain" description="ParB-like N-terminal" evidence="6">
    <location>
        <begin position="21"/>
        <end position="112"/>
    </location>
</feature>
<dbReference type="InterPro" id="IPR057240">
    <property type="entry name" value="ParB_dimer_C"/>
</dbReference>
<dbReference type="CDD" id="cd16393">
    <property type="entry name" value="SPO0J_N"/>
    <property type="match status" value="1"/>
</dbReference>
<dbReference type="AlphaFoldDB" id="A0A450RUC2"/>
<evidence type="ECO:0000256" key="2">
    <source>
        <dbReference type="ARBA" id="ARBA00022372"/>
    </source>
</evidence>
<reference evidence="7" key="1">
    <citation type="submission" date="2019-02" db="EMBL/GenBank/DDBJ databases">
        <authorList>
            <person name="Gruber-Vodicka R. H."/>
            <person name="Seah K. B. B."/>
        </authorList>
    </citation>
    <scope>NUCLEOTIDE SEQUENCE</scope>
    <source>
        <strain evidence="7">BECK_DK161</strain>
        <strain evidence="8">BECK_DK47</strain>
    </source>
</reference>
<dbReference type="SMART" id="SM00470">
    <property type="entry name" value="ParB"/>
    <property type="match status" value="1"/>
</dbReference>
<dbReference type="InterPro" id="IPR003115">
    <property type="entry name" value="ParB_N"/>
</dbReference>
<name>A0A450RUC2_9GAMM</name>
<comment type="function">
    <text evidence="5">Involved in chromosome partition. Localize to both poles of the predivisional cell following completion of DNA replication. Binds to the DNA origin of replication.</text>
</comment>
<dbReference type="EMBL" id="CAADEY010000002">
    <property type="protein sequence ID" value="VFJ42753.1"/>
    <property type="molecule type" value="Genomic_DNA"/>
</dbReference>
<dbReference type="Gene3D" id="1.10.10.2830">
    <property type="match status" value="1"/>
</dbReference>
<evidence type="ECO:0000259" key="6">
    <source>
        <dbReference type="SMART" id="SM00470"/>
    </source>
</evidence>
<dbReference type="Gene3D" id="3.90.1530.30">
    <property type="match status" value="1"/>
</dbReference>
<organism evidence="7">
    <name type="scientific">Candidatus Kentrum sp. DK</name>
    <dbReference type="NCBI Taxonomy" id="2126562"/>
    <lineage>
        <taxon>Bacteria</taxon>
        <taxon>Pseudomonadati</taxon>
        <taxon>Pseudomonadota</taxon>
        <taxon>Gammaproteobacteria</taxon>
        <taxon>Candidatus Kentrum</taxon>
    </lineage>
</organism>
<dbReference type="GO" id="GO:0005694">
    <property type="term" value="C:chromosome"/>
    <property type="evidence" value="ECO:0007669"/>
    <property type="project" value="TreeGrafter"/>
</dbReference>
<dbReference type="PANTHER" id="PTHR33375">
    <property type="entry name" value="CHROMOSOME-PARTITIONING PROTEIN PARB-RELATED"/>
    <property type="match status" value="1"/>
</dbReference>
<dbReference type="FunFam" id="1.10.10.2830:FF:000001">
    <property type="entry name" value="Chromosome partitioning protein ParB"/>
    <property type="match status" value="1"/>
</dbReference>
<dbReference type="GO" id="GO:0007059">
    <property type="term" value="P:chromosome segregation"/>
    <property type="evidence" value="ECO:0007669"/>
    <property type="project" value="UniProtKB-KW"/>
</dbReference>
<dbReference type="PANTHER" id="PTHR33375:SF1">
    <property type="entry name" value="CHROMOSOME-PARTITIONING PROTEIN PARB-RELATED"/>
    <property type="match status" value="1"/>
</dbReference>
<dbReference type="InterPro" id="IPR036086">
    <property type="entry name" value="ParB/Sulfiredoxin_sf"/>
</dbReference>
<evidence type="ECO:0000256" key="4">
    <source>
        <dbReference type="ARBA" id="ARBA00023125"/>
    </source>
</evidence>
<dbReference type="EMBL" id="CAADEX010000015">
    <property type="protein sequence ID" value="VFJ47041.1"/>
    <property type="molecule type" value="Genomic_DNA"/>
</dbReference>
<evidence type="ECO:0000313" key="8">
    <source>
        <dbReference type="EMBL" id="VFJ47041.1"/>
    </source>
</evidence>
<evidence type="ECO:0000256" key="5">
    <source>
        <dbReference type="ARBA" id="ARBA00025472"/>
    </source>
</evidence>
<dbReference type="InterPro" id="IPR004437">
    <property type="entry name" value="ParB/RepB/Spo0J"/>
</dbReference>
<accession>A0A450RUC2</accession>
<proteinExistence type="inferred from homology"/>
<keyword evidence="4" id="KW-0238">DNA-binding</keyword>
<keyword evidence="3" id="KW-0159">Chromosome partition</keyword>
<dbReference type="GO" id="GO:0045881">
    <property type="term" value="P:positive regulation of sporulation resulting in formation of a cellular spore"/>
    <property type="evidence" value="ECO:0007669"/>
    <property type="project" value="TreeGrafter"/>
</dbReference>
<dbReference type="SUPFAM" id="SSF110849">
    <property type="entry name" value="ParB/Sulfiredoxin"/>
    <property type="match status" value="1"/>
</dbReference>
<evidence type="ECO:0000256" key="3">
    <source>
        <dbReference type="ARBA" id="ARBA00022829"/>
    </source>
</evidence>
<comment type="similarity">
    <text evidence="1">Belongs to the ParB family.</text>
</comment>
<evidence type="ECO:0000313" key="7">
    <source>
        <dbReference type="EMBL" id="VFJ42753.1"/>
    </source>
</evidence>
<gene>
    <name evidence="8" type="ORF">BECKDK2373B_GA0170837_101525</name>
    <name evidence="7" type="ORF">BECKDK2373C_GA0170839_100232</name>
</gene>